<dbReference type="GO" id="GO:0004134">
    <property type="term" value="F:4-alpha-glucanotransferase activity"/>
    <property type="evidence" value="ECO:0007669"/>
    <property type="project" value="UniProtKB-EC"/>
</dbReference>
<evidence type="ECO:0000313" key="12">
    <source>
        <dbReference type="EMBL" id="TKT90770.1"/>
    </source>
</evidence>
<name>A0A4U6D0P6_9BACT</name>
<dbReference type="Pfam" id="PF02446">
    <property type="entry name" value="Glyco_hydro_77"/>
    <property type="match status" value="1"/>
</dbReference>
<organism evidence="12 13">
    <name type="scientific">Dyadobacter frigoris</name>
    <dbReference type="NCBI Taxonomy" id="2576211"/>
    <lineage>
        <taxon>Bacteria</taxon>
        <taxon>Pseudomonadati</taxon>
        <taxon>Bacteroidota</taxon>
        <taxon>Cytophagia</taxon>
        <taxon>Cytophagales</taxon>
        <taxon>Spirosomataceae</taxon>
        <taxon>Dyadobacter</taxon>
    </lineage>
</organism>
<dbReference type="NCBIfam" id="TIGR00217">
    <property type="entry name" value="malQ"/>
    <property type="match status" value="1"/>
</dbReference>
<dbReference type="Gene3D" id="3.30.1590.10">
    <property type="entry name" value="Maltooligosyl trehalose synthase, domain 2"/>
    <property type="match status" value="1"/>
</dbReference>
<comment type="catalytic activity">
    <reaction evidence="1 10">
        <text>Transfers a segment of a (1-&gt;4)-alpha-D-glucan to a new position in an acceptor, which may be glucose or a (1-&gt;4)-alpha-D-glucan.</text>
        <dbReference type="EC" id="2.4.1.25"/>
    </reaction>
</comment>
<evidence type="ECO:0000256" key="9">
    <source>
        <dbReference type="ARBA" id="ARBA00031501"/>
    </source>
</evidence>
<evidence type="ECO:0000256" key="10">
    <source>
        <dbReference type="RuleBase" id="RU361207"/>
    </source>
</evidence>
<reference evidence="12 13" key="1">
    <citation type="submission" date="2019-05" db="EMBL/GenBank/DDBJ databases">
        <title>Dyadobacter AR-3-8 sp. nov., isolated from arctic soil.</title>
        <authorList>
            <person name="Chaudhary D.K."/>
        </authorList>
    </citation>
    <scope>NUCLEOTIDE SEQUENCE [LARGE SCALE GENOMIC DNA]</scope>
    <source>
        <strain evidence="12 13">AR-3-8</strain>
    </source>
</reference>
<dbReference type="InterPro" id="IPR012767">
    <property type="entry name" value="Trehalose_TreY"/>
</dbReference>
<protein>
    <recommendedName>
        <fullName evidence="4 10">4-alpha-glucanotransferase</fullName>
        <ecNumber evidence="3 10">2.4.1.25</ecNumber>
    </recommendedName>
    <alternativeName>
        <fullName evidence="8 10">Amylomaltase</fullName>
    </alternativeName>
    <alternativeName>
        <fullName evidence="9 10">Disproportionating enzyme</fullName>
    </alternativeName>
</protein>
<evidence type="ECO:0000256" key="5">
    <source>
        <dbReference type="ARBA" id="ARBA00022676"/>
    </source>
</evidence>
<dbReference type="EMBL" id="SZVO01000008">
    <property type="protein sequence ID" value="TKT90770.1"/>
    <property type="molecule type" value="Genomic_DNA"/>
</dbReference>
<feature type="domain" description="Glycosyl hydrolase family 13 catalytic" evidence="11">
    <location>
        <begin position="18"/>
        <end position="784"/>
    </location>
</feature>
<dbReference type="NCBIfam" id="NF011080">
    <property type="entry name" value="PRK14508.1-3"/>
    <property type="match status" value="1"/>
</dbReference>
<comment type="caution">
    <text evidence="12">The sequence shown here is derived from an EMBL/GenBank/DDBJ whole genome shotgun (WGS) entry which is preliminary data.</text>
</comment>
<gene>
    <name evidence="12" type="primary">treY</name>
    <name evidence="12" type="ORF">FDK13_17535</name>
</gene>
<dbReference type="OrthoDB" id="9811841at2"/>
<accession>A0A4U6D0P6</accession>
<dbReference type="EC" id="2.4.1.25" evidence="3 10"/>
<evidence type="ECO:0000256" key="2">
    <source>
        <dbReference type="ARBA" id="ARBA00005684"/>
    </source>
</evidence>
<dbReference type="RefSeq" id="WP_137341314.1">
    <property type="nucleotide sequence ID" value="NZ_BSQH01000003.1"/>
</dbReference>
<dbReference type="PANTHER" id="PTHR32438">
    <property type="entry name" value="4-ALPHA-GLUCANOTRANSFERASE DPE1, CHLOROPLASTIC/AMYLOPLASTIC"/>
    <property type="match status" value="1"/>
</dbReference>
<evidence type="ECO:0000256" key="8">
    <source>
        <dbReference type="ARBA" id="ARBA00031423"/>
    </source>
</evidence>
<dbReference type="InterPro" id="IPR006047">
    <property type="entry name" value="GH13_cat_dom"/>
</dbReference>
<proteinExistence type="inferred from homology"/>
<evidence type="ECO:0000256" key="7">
    <source>
        <dbReference type="ARBA" id="ARBA00023277"/>
    </source>
</evidence>
<keyword evidence="7 10" id="KW-0119">Carbohydrate metabolism</keyword>
<dbReference type="InterPro" id="IPR017853">
    <property type="entry name" value="GH"/>
</dbReference>
<dbReference type="CDD" id="cd11336">
    <property type="entry name" value="AmyAc_MTSase"/>
    <property type="match status" value="1"/>
</dbReference>
<keyword evidence="13" id="KW-1185">Reference proteome</keyword>
<keyword evidence="6 10" id="KW-0808">Transferase</keyword>
<dbReference type="NCBIfam" id="TIGR02401">
    <property type="entry name" value="trehalose_TreY"/>
    <property type="match status" value="1"/>
</dbReference>
<keyword evidence="5 10" id="KW-0328">Glycosyltransferase</keyword>
<evidence type="ECO:0000256" key="3">
    <source>
        <dbReference type="ARBA" id="ARBA00012560"/>
    </source>
</evidence>
<evidence type="ECO:0000259" key="11">
    <source>
        <dbReference type="SMART" id="SM00642"/>
    </source>
</evidence>
<dbReference type="Proteomes" id="UP000304900">
    <property type="component" value="Unassembled WGS sequence"/>
</dbReference>
<dbReference type="Gene3D" id="3.20.20.80">
    <property type="entry name" value="Glycosidases"/>
    <property type="match status" value="4"/>
</dbReference>
<dbReference type="InterPro" id="IPR003385">
    <property type="entry name" value="Glyco_hydro_77"/>
</dbReference>
<dbReference type="Gene3D" id="3.30.750.90">
    <property type="match status" value="1"/>
</dbReference>
<evidence type="ECO:0000313" key="13">
    <source>
        <dbReference type="Proteomes" id="UP000304900"/>
    </source>
</evidence>
<dbReference type="GO" id="GO:0005975">
    <property type="term" value="P:carbohydrate metabolic process"/>
    <property type="evidence" value="ECO:0007669"/>
    <property type="project" value="InterPro"/>
</dbReference>
<evidence type="ECO:0000256" key="4">
    <source>
        <dbReference type="ARBA" id="ARBA00020295"/>
    </source>
</evidence>
<evidence type="ECO:0000256" key="1">
    <source>
        <dbReference type="ARBA" id="ARBA00000439"/>
    </source>
</evidence>
<comment type="similarity">
    <text evidence="2 10">Belongs to the disproportionating enzyme family.</text>
</comment>
<dbReference type="PANTHER" id="PTHR32438:SF5">
    <property type="entry name" value="4-ALPHA-GLUCANOTRANSFERASE DPE1, CHLOROPLASTIC_AMYLOPLASTIC"/>
    <property type="match status" value="1"/>
</dbReference>
<dbReference type="SMART" id="SM00642">
    <property type="entry name" value="Aamy"/>
    <property type="match status" value="1"/>
</dbReference>
<dbReference type="Pfam" id="PF00128">
    <property type="entry name" value="Alpha-amylase"/>
    <property type="match status" value="1"/>
</dbReference>
<sequence length="1408" mass="162093">MNNPIAAYRLQFQKEFNFKDFEEIIPYLQKMGVSTIYASPIFKSTAGSTHGYDGVNPNEIDQEIGSEEDLKSITTSLKEMDINWLQDIVPNHMAFHSENPWLMDVLEKGKQSVYATFFDIAWNSRLFHGKLMVPFLESDLDEVLADGKVTIEFLSGRFVLQYSDNVYPLNPASYLTILGGSEVVLNQSLQQILSQIKEITDEEDTRIFSQRWNELILQLTSLAENDQIKSLIENSLKDINDDKEKLKGIVDRQTYALCNWQKTDEQINFRRFFTVNGLICLNIQDENIFNEYHKLIKSLLANGVFQGIRVDHIDGLYNPDGYLDQLRDLAGDDAYLVVEKILENGENMPKSWPVEGTTGYDFLSFVNNLLTNKAGEKAFTDFYEDLTKSTVNPLNQLRQKKSHILYDSMAGELENLYQLFVELNLAEPEKVNEIGKDKVKNTIGEFLIYCPVYRFYGNVLPLEEIESAEVQNIFSEVKSIHPQFESAVSLLEEILIVKPKDANEDYRARALEFYQRCMQFTGPLMAKGGEDTLMYTYNRFIGHNEVGDSPENFGLSVDDFHKKMKQRHIDWPLSLNTTSTHDTKRGEDVRARLNVLTDLPGPWFEHVKEWQELNAPLREKFGAPDVNDEYLIYQTLLGAFPMPGEDEDDFSNRLREYLPKALREAKTHTTYAEPNEAYEEGTKNFALELLKKDSLFWEKFSLFHSKAANAGIVNSLAQVLLKFICPGIPDVYQGCELWDFSLVDPDNRRPVDFNKRQQFLAEFGNYDDQERLLEKLWQNRNDARIKLWLTHQLYNLRKENPALFAEGDYINLDVEGAYKNNVLAFARIYKQTVLITIVPLHTAIMCEEQKQELFDLDWKDTNVLVPAGLNAEWGNLFTAKQSVHQDFVPVSDIFKSFPVAVLKGEKIRNERSAGVLMHISSLASPFGIGDLGREAFAFADFLNRTKQRFWQLLPLNPTEAAQGNSPYSALSSRAGNPTLISPELLKAEGLLEGTDLSMYELPQDGKTDYEKTEKLKLEILEKAYAGFTTSKEALPTEEFDKFCVENAEWLNDFALYMAIRKQHEGKPWIEWEGPYKLRDPEMLQKLQHSEADQIRFVKWVQYVFDKQWKSLRLYCNERDISFLGDLPFYVSYNSSDVWSHRDLFLLDDEGKITGIAGVPPDAFSDDGQLWGMPVFNWEVLKEQKYQWWVDRLRKNTELFDLVRLDHFRAFADYWEVPGGEKTAVNGIWKLGPDAEFFQTIKAALGSLPFVAEDLGKSSPAVFRLRDEFELPGMKVLQFAFDESMASSDFIPHNYTKNFIVYTGTHDNNTTRGWFRKGIDNGTRARLEDYVGHSLTENNVCEAMIRLAFGSVAKTAVLPVQDILNLEETSKMNSPGSSENNWEWRLLPGQLTKKTEKQLKHWTVLYNRN</sequence>
<dbReference type="SUPFAM" id="SSF51445">
    <property type="entry name" value="(Trans)glycosidases"/>
    <property type="match status" value="2"/>
</dbReference>
<evidence type="ECO:0000256" key="6">
    <source>
        <dbReference type="ARBA" id="ARBA00022679"/>
    </source>
</evidence>